<dbReference type="Proteomes" id="UP000320179">
    <property type="component" value="Chromosome"/>
</dbReference>
<dbReference type="EMBL" id="CP017174">
    <property type="protein sequence ID" value="QDE72197.1"/>
    <property type="molecule type" value="Genomic_DNA"/>
</dbReference>
<accession>A0AAE6G764</accession>
<dbReference type="AlphaFoldDB" id="A0AAE6G764"/>
<reference evidence="1 2" key="1">
    <citation type="journal article" date="2019" name="Science">
        <title>Social genes are selection hotspots in kin groups of a soil microbe.</title>
        <authorList>
            <person name="Wielgoss S."/>
            <person name="Wolfensberger R."/>
            <person name="Sun L."/>
            <person name="Fiegna F."/>
            <person name="Velicer G.J."/>
        </authorList>
    </citation>
    <scope>NUCLEOTIDE SEQUENCE [LARGE SCALE GENOMIC DNA]</scope>
    <source>
        <strain evidence="1 2">MC3.5.9c15</strain>
    </source>
</reference>
<name>A0AAE6G764_MYXXA</name>
<evidence type="ECO:0000313" key="1">
    <source>
        <dbReference type="EMBL" id="QDE72197.1"/>
    </source>
</evidence>
<organism evidence="1 2">
    <name type="scientific">Myxococcus xanthus</name>
    <dbReference type="NCBI Taxonomy" id="34"/>
    <lineage>
        <taxon>Bacteria</taxon>
        <taxon>Pseudomonadati</taxon>
        <taxon>Myxococcota</taxon>
        <taxon>Myxococcia</taxon>
        <taxon>Myxococcales</taxon>
        <taxon>Cystobacterineae</taxon>
        <taxon>Myxococcaceae</taxon>
        <taxon>Myxococcus</taxon>
    </lineage>
</organism>
<evidence type="ECO:0000313" key="2">
    <source>
        <dbReference type="Proteomes" id="UP000320179"/>
    </source>
</evidence>
<proteinExistence type="predicted"/>
<gene>
    <name evidence="1" type="ORF">BHS09_37425</name>
</gene>
<sequence length="249" mass="28388">MLSDFSGAHPTGREGWREPVASLGFTAEVPRMKPLPTDRPRVWLFERHAHAVTLKASRSSFERQWGPPHLVVTRDEGRFLEAHWGWRSECGLELVVVSLREADRFHVFIEPLEVDHAMAHLGLKDEVVEWRADAGLPLPREGWAVTRMDETGNRYDVALSPERAHVACFARILEERAHKQSYYVEFRGTPAPGEPARKDWAVIRQDEHGNRAEVARLQSEQGAHAFADAYEADPRPKQTYFVEPVAPRS</sequence>
<protein>
    <submittedName>
        <fullName evidence="1">Uncharacterized protein</fullName>
    </submittedName>
</protein>